<protein>
    <submittedName>
        <fullName evidence="2">PGL/p-HBAD biosynthesis glycosyltransferase Rv2957/MT3031</fullName>
        <ecNumber evidence="2">2.4.1.-</ecNumber>
    </submittedName>
</protein>
<dbReference type="EC" id="2.4.1.-" evidence="2"/>
<evidence type="ECO:0000259" key="1">
    <source>
        <dbReference type="Pfam" id="PF00535"/>
    </source>
</evidence>
<dbReference type="RefSeq" id="WP_070104279.1">
    <property type="nucleotide sequence ID" value="NZ_CYXM01000002.1"/>
</dbReference>
<name>A0A173RW89_9FIRM</name>
<dbReference type="AlphaFoldDB" id="A0A173RW89"/>
<keyword evidence="2" id="KW-0328">Glycosyltransferase</keyword>
<keyword evidence="2" id="KW-0808">Transferase</keyword>
<dbReference type="CDD" id="cd00761">
    <property type="entry name" value="Glyco_tranf_GTA_type"/>
    <property type="match status" value="1"/>
</dbReference>
<dbReference type="InterPro" id="IPR001173">
    <property type="entry name" value="Glyco_trans_2-like"/>
</dbReference>
<accession>A0A173RW89</accession>
<proteinExistence type="predicted"/>
<dbReference type="Pfam" id="PF00535">
    <property type="entry name" value="Glycos_transf_2"/>
    <property type="match status" value="1"/>
</dbReference>
<evidence type="ECO:0000313" key="2">
    <source>
        <dbReference type="EMBL" id="CUM82404.1"/>
    </source>
</evidence>
<feature type="domain" description="Glycosyltransferase 2-like" evidence="1">
    <location>
        <begin position="6"/>
        <end position="118"/>
    </location>
</feature>
<reference evidence="2 3" key="1">
    <citation type="submission" date="2015-09" db="EMBL/GenBank/DDBJ databases">
        <authorList>
            <consortium name="Pathogen Informatics"/>
        </authorList>
    </citation>
    <scope>NUCLEOTIDE SEQUENCE [LARGE SCALE GENOMIC DNA]</scope>
    <source>
        <strain evidence="2 3">2789STDY5834968</strain>
    </source>
</reference>
<organism evidence="2 3">
    <name type="scientific">Agathobacter rectalis</name>
    <dbReference type="NCBI Taxonomy" id="39491"/>
    <lineage>
        <taxon>Bacteria</taxon>
        <taxon>Bacillati</taxon>
        <taxon>Bacillota</taxon>
        <taxon>Clostridia</taxon>
        <taxon>Lachnospirales</taxon>
        <taxon>Lachnospiraceae</taxon>
        <taxon>Agathobacter</taxon>
    </lineage>
</organism>
<dbReference type="PANTHER" id="PTHR22916">
    <property type="entry name" value="GLYCOSYLTRANSFERASE"/>
    <property type="match status" value="1"/>
</dbReference>
<dbReference type="SUPFAM" id="SSF53448">
    <property type="entry name" value="Nucleotide-diphospho-sugar transferases"/>
    <property type="match status" value="1"/>
</dbReference>
<sequence>MCIMFSVVIPAYNCADVIEDAINSVCKQSVKEYIGEIIVINDGSTDDTLNVLEQCKSKFEIPIVILNQQNSGVSKARNEGVKKANYDWIAFLDSDDEWFDDKIERQVDIIKKIGIDNIDALGGSFMNDKLKILFKTYIGLFKVNIKQICFKNFPQPSTVVMKKSVFDEIGGFSISQKYAEDGNFFLKVCDRYNLYYDTKQVLLFGHGKRGFGVEGLSGNLKEMHRGNMNNIAELYSEKKIGYIFYSFLRLFYFAKYIRRILISKVS</sequence>
<dbReference type="GO" id="GO:0016757">
    <property type="term" value="F:glycosyltransferase activity"/>
    <property type="evidence" value="ECO:0007669"/>
    <property type="project" value="UniProtKB-KW"/>
</dbReference>
<dbReference type="EMBL" id="CYXM01000002">
    <property type="protein sequence ID" value="CUM82404.1"/>
    <property type="molecule type" value="Genomic_DNA"/>
</dbReference>
<dbReference type="InterPro" id="IPR029044">
    <property type="entry name" value="Nucleotide-diphossugar_trans"/>
</dbReference>
<dbReference type="Proteomes" id="UP000095673">
    <property type="component" value="Unassembled WGS sequence"/>
</dbReference>
<gene>
    <name evidence="2" type="ORF">ERS852580_00728</name>
</gene>
<evidence type="ECO:0000313" key="3">
    <source>
        <dbReference type="Proteomes" id="UP000095673"/>
    </source>
</evidence>
<dbReference type="Gene3D" id="3.90.550.10">
    <property type="entry name" value="Spore Coat Polysaccharide Biosynthesis Protein SpsA, Chain A"/>
    <property type="match status" value="1"/>
</dbReference>